<feature type="transmembrane region" description="Helical" evidence="1">
    <location>
        <begin position="87"/>
        <end position="107"/>
    </location>
</feature>
<dbReference type="AlphaFoldDB" id="A0A433TPX6"/>
<protein>
    <submittedName>
        <fullName evidence="2">Uncharacterized protein</fullName>
    </submittedName>
</protein>
<feature type="transmembrane region" description="Helical" evidence="1">
    <location>
        <begin position="59"/>
        <end position="75"/>
    </location>
</feature>
<dbReference type="EMBL" id="RQTK01000236">
    <property type="protein sequence ID" value="RUS83653.1"/>
    <property type="molecule type" value="Genomic_DNA"/>
</dbReference>
<keyword evidence="1" id="KW-1133">Transmembrane helix</keyword>
<keyword evidence="3" id="KW-1185">Reference proteome</keyword>
<name>A0A433TPX6_ELYCH</name>
<keyword evidence="1" id="KW-0812">Transmembrane</keyword>
<evidence type="ECO:0000313" key="2">
    <source>
        <dbReference type="EMBL" id="RUS83653.1"/>
    </source>
</evidence>
<dbReference type="Proteomes" id="UP000271974">
    <property type="component" value="Unassembled WGS sequence"/>
</dbReference>
<evidence type="ECO:0000313" key="3">
    <source>
        <dbReference type="Proteomes" id="UP000271974"/>
    </source>
</evidence>
<feature type="transmembrane region" description="Helical" evidence="1">
    <location>
        <begin position="20"/>
        <end position="38"/>
    </location>
</feature>
<proteinExistence type="predicted"/>
<sequence>MLLIFLIKFNKIFKVSPQNLCFLQIRMLLFFPFCNIIYMDILSRRAIRSQHRSRFSNLYFSRRLIIISYKTTYFWQSTDRECFKITFLFLACNMFSIVCICTCIRKLKSILDDIMKDSVLFFLYNLFQ</sequence>
<organism evidence="2 3">
    <name type="scientific">Elysia chlorotica</name>
    <name type="common">Eastern emerald elysia</name>
    <name type="synonym">Sea slug</name>
    <dbReference type="NCBI Taxonomy" id="188477"/>
    <lineage>
        <taxon>Eukaryota</taxon>
        <taxon>Metazoa</taxon>
        <taxon>Spiralia</taxon>
        <taxon>Lophotrochozoa</taxon>
        <taxon>Mollusca</taxon>
        <taxon>Gastropoda</taxon>
        <taxon>Heterobranchia</taxon>
        <taxon>Euthyneura</taxon>
        <taxon>Panpulmonata</taxon>
        <taxon>Sacoglossa</taxon>
        <taxon>Placobranchoidea</taxon>
        <taxon>Plakobranchidae</taxon>
        <taxon>Elysia</taxon>
    </lineage>
</organism>
<keyword evidence="1" id="KW-0472">Membrane</keyword>
<reference evidence="2 3" key="1">
    <citation type="submission" date="2019-01" db="EMBL/GenBank/DDBJ databases">
        <title>A draft genome assembly of the solar-powered sea slug Elysia chlorotica.</title>
        <authorList>
            <person name="Cai H."/>
            <person name="Li Q."/>
            <person name="Fang X."/>
            <person name="Li J."/>
            <person name="Curtis N.E."/>
            <person name="Altenburger A."/>
            <person name="Shibata T."/>
            <person name="Feng M."/>
            <person name="Maeda T."/>
            <person name="Schwartz J.A."/>
            <person name="Shigenobu S."/>
            <person name="Lundholm N."/>
            <person name="Nishiyama T."/>
            <person name="Yang H."/>
            <person name="Hasebe M."/>
            <person name="Li S."/>
            <person name="Pierce S.K."/>
            <person name="Wang J."/>
        </authorList>
    </citation>
    <scope>NUCLEOTIDE SEQUENCE [LARGE SCALE GENOMIC DNA]</scope>
    <source>
        <strain evidence="2">EC2010</strain>
        <tissue evidence="2">Whole organism of an adult</tissue>
    </source>
</reference>
<gene>
    <name evidence="2" type="ORF">EGW08_008621</name>
</gene>
<accession>A0A433TPX6</accession>
<comment type="caution">
    <text evidence="2">The sequence shown here is derived from an EMBL/GenBank/DDBJ whole genome shotgun (WGS) entry which is preliminary data.</text>
</comment>
<evidence type="ECO:0000256" key="1">
    <source>
        <dbReference type="SAM" id="Phobius"/>
    </source>
</evidence>